<sequence length="280" mass="29908">MRMSLSLSSPSSSSSSSSSFLFFAVLRPLPLARPGGGCACAALGRPGTRPTGPQELHRWRAAGVLPPSGYALLRLPHVAEEPDMLRLTADVDIDGVRQCGLYIKGLALSGSWLDGQVVRIRPYTRDVAGSNFAGAAARTNFSLQLGASPWRSFTREDSGRQLAVVGRVTVRFVWREEFGQRVEAQSLELSVVGEGGEAALLSVLQAPHQSLNLDMWGLGRLGHSRVAGVLGTEGHPSAIEMPTDECRAEAAPHNPDAVSRHRLSRSVKSAASTLMAMASW</sequence>
<comment type="caution">
    <text evidence="1">The sequence shown here is derived from an EMBL/GenBank/DDBJ whole genome shotgun (WGS) entry which is preliminary data.</text>
</comment>
<evidence type="ECO:0000313" key="1">
    <source>
        <dbReference type="EMBL" id="CAK0849197.1"/>
    </source>
</evidence>
<keyword evidence="2" id="KW-1185">Reference proteome</keyword>
<organism evidence="1 2">
    <name type="scientific">Prorocentrum cordatum</name>
    <dbReference type="NCBI Taxonomy" id="2364126"/>
    <lineage>
        <taxon>Eukaryota</taxon>
        <taxon>Sar</taxon>
        <taxon>Alveolata</taxon>
        <taxon>Dinophyceae</taxon>
        <taxon>Prorocentrales</taxon>
        <taxon>Prorocentraceae</taxon>
        <taxon>Prorocentrum</taxon>
    </lineage>
</organism>
<dbReference type="Proteomes" id="UP001189429">
    <property type="component" value="Unassembled WGS sequence"/>
</dbReference>
<proteinExistence type="predicted"/>
<gene>
    <name evidence="1" type="ORF">PCOR1329_LOCUS41946</name>
</gene>
<reference evidence="1" key="1">
    <citation type="submission" date="2023-10" db="EMBL/GenBank/DDBJ databases">
        <authorList>
            <person name="Chen Y."/>
            <person name="Shah S."/>
            <person name="Dougan E. K."/>
            <person name="Thang M."/>
            <person name="Chan C."/>
        </authorList>
    </citation>
    <scope>NUCLEOTIDE SEQUENCE [LARGE SCALE GENOMIC DNA]</scope>
</reference>
<protein>
    <recommendedName>
        <fullName evidence="3">Beta-galactosidase</fullName>
    </recommendedName>
</protein>
<evidence type="ECO:0008006" key="3">
    <source>
        <dbReference type="Google" id="ProtNLM"/>
    </source>
</evidence>
<accession>A0ABN9TT91</accession>
<name>A0ABN9TT91_9DINO</name>
<dbReference type="EMBL" id="CAUYUJ010015041">
    <property type="protein sequence ID" value="CAK0849197.1"/>
    <property type="molecule type" value="Genomic_DNA"/>
</dbReference>
<evidence type="ECO:0000313" key="2">
    <source>
        <dbReference type="Proteomes" id="UP001189429"/>
    </source>
</evidence>